<keyword evidence="4" id="KW-0547">Nucleotide-binding</keyword>
<sequence>MVNLYQDFASSGNLRDVIDRHREQKRPINEHFIWYTLRELTEAMIALHKGPGHCTKPRNDASNLHVPGQYTALASDPWIPIFHLDFKSDNVFLESENSEYPEYPKPVLGDFGISRQGTEDVVTLKHSKDLKGPHKSEPRFLGTDRWRSPERFIDYDAPISNPLYVPYKWELSDKSDVWTLGLLAHDLMYAYTDDPLSTLSDVHFDAFTGNIDRLPENYSARLCLLTVKCLRHNIDFRPSLDELLAICQGELARLDTASRFTAGKRKRNDDDEDGLVLIGDPQTQKFGKYRIGEAYQPKRPRTRVDLSVGPRRVRYDQIVDEWSRMEGVSLENEENIIDVLDRRFIDNGVDSLDQHEHNWALRHLISCLRKRLNPKAGSYILTHEYVHDNFGFEWFDAVLDPRTKVLVLEHIRGNEFLWNSTHGLEDQEAQNVLDALRNAIDWGLMMLQDTSAPGDERRPAEPREPSLKDPSNLHMGIYEWIHVRPTGAFYKT</sequence>
<dbReference type="Gene3D" id="1.10.510.10">
    <property type="entry name" value="Transferase(Phosphotransferase) domain 1"/>
    <property type="match status" value="1"/>
</dbReference>
<keyword evidence="3" id="KW-0808">Transferase</keyword>
<dbReference type="SMART" id="SM00220">
    <property type="entry name" value="S_TKc"/>
    <property type="match status" value="1"/>
</dbReference>
<reference evidence="11" key="1">
    <citation type="submission" date="2019-04" db="EMBL/GenBank/DDBJ databases">
        <title>Sequencing of skin fungus with MAO and IRED activity.</title>
        <authorList>
            <person name="Marsaioli A.J."/>
            <person name="Bonatto J.M.C."/>
            <person name="Reis Junior O."/>
        </authorList>
    </citation>
    <scope>NUCLEOTIDE SEQUENCE</scope>
    <source>
        <strain evidence="11">30M1</strain>
    </source>
</reference>
<dbReference type="EC" id="2.7.11.1" evidence="1"/>
<evidence type="ECO:0000256" key="6">
    <source>
        <dbReference type="ARBA" id="ARBA00022840"/>
    </source>
</evidence>
<evidence type="ECO:0000313" key="11">
    <source>
        <dbReference type="EMBL" id="KAF3010783.1"/>
    </source>
</evidence>
<evidence type="ECO:0000313" key="12">
    <source>
        <dbReference type="Proteomes" id="UP000801428"/>
    </source>
</evidence>
<comment type="caution">
    <text evidence="11">The sequence shown here is derived from an EMBL/GenBank/DDBJ whole genome shotgun (WGS) entry which is preliminary data.</text>
</comment>
<evidence type="ECO:0000259" key="10">
    <source>
        <dbReference type="PROSITE" id="PS50011"/>
    </source>
</evidence>
<dbReference type="Proteomes" id="UP000801428">
    <property type="component" value="Unassembled WGS sequence"/>
</dbReference>
<gene>
    <name evidence="11" type="ORF">E8E13_007873</name>
</gene>
<comment type="catalytic activity">
    <reaction evidence="8">
        <text>L-seryl-[protein] + ATP = O-phospho-L-seryl-[protein] + ADP + H(+)</text>
        <dbReference type="Rhea" id="RHEA:17989"/>
        <dbReference type="Rhea" id="RHEA-COMP:9863"/>
        <dbReference type="Rhea" id="RHEA-COMP:11604"/>
        <dbReference type="ChEBI" id="CHEBI:15378"/>
        <dbReference type="ChEBI" id="CHEBI:29999"/>
        <dbReference type="ChEBI" id="CHEBI:30616"/>
        <dbReference type="ChEBI" id="CHEBI:83421"/>
        <dbReference type="ChEBI" id="CHEBI:456216"/>
        <dbReference type="EC" id="2.7.11.1"/>
    </reaction>
</comment>
<feature type="region of interest" description="Disordered" evidence="9">
    <location>
        <begin position="451"/>
        <end position="470"/>
    </location>
</feature>
<dbReference type="SUPFAM" id="SSF56112">
    <property type="entry name" value="Protein kinase-like (PK-like)"/>
    <property type="match status" value="1"/>
</dbReference>
<evidence type="ECO:0000256" key="3">
    <source>
        <dbReference type="ARBA" id="ARBA00022679"/>
    </source>
</evidence>
<dbReference type="GO" id="GO:0004674">
    <property type="term" value="F:protein serine/threonine kinase activity"/>
    <property type="evidence" value="ECO:0007669"/>
    <property type="project" value="UniProtKB-KW"/>
</dbReference>
<dbReference type="GO" id="GO:0005524">
    <property type="term" value="F:ATP binding"/>
    <property type="evidence" value="ECO:0007669"/>
    <property type="project" value="UniProtKB-KW"/>
</dbReference>
<organism evidence="11 12">
    <name type="scientific">Curvularia kusanoi</name>
    <name type="common">Cochliobolus kusanoi</name>
    <dbReference type="NCBI Taxonomy" id="90978"/>
    <lineage>
        <taxon>Eukaryota</taxon>
        <taxon>Fungi</taxon>
        <taxon>Dikarya</taxon>
        <taxon>Ascomycota</taxon>
        <taxon>Pezizomycotina</taxon>
        <taxon>Dothideomycetes</taxon>
        <taxon>Pleosporomycetidae</taxon>
        <taxon>Pleosporales</taxon>
        <taxon>Pleosporineae</taxon>
        <taxon>Pleosporaceae</taxon>
        <taxon>Curvularia</taxon>
    </lineage>
</organism>
<dbReference type="InterPro" id="IPR000719">
    <property type="entry name" value="Prot_kinase_dom"/>
</dbReference>
<feature type="compositionally biased region" description="Basic and acidic residues" evidence="9">
    <location>
        <begin position="454"/>
        <end position="467"/>
    </location>
</feature>
<accession>A0A9P4TQD4</accession>
<name>A0A9P4TQD4_CURKU</name>
<evidence type="ECO:0000256" key="8">
    <source>
        <dbReference type="ARBA" id="ARBA00048679"/>
    </source>
</evidence>
<dbReference type="EMBL" id="SWKU01000001">
    <property type="protein sequence ID" value="KAF3010783.1"/>
    <property type="molecule type" value="Genomic_DNA"/>
</dbReference>
<dbReference type="InterPro" id="IPR050660">
    <property type="entry name" value="NEK_Ser/Thr_kinase"/>
</dbReference>
<comment type="catalytic activity">
    <reaction evidence="7">
        <text>L-threonyl-[protein] + ATP = O-phospho-L-threonyl-[protein] + ADP + H(+)</text>
        <dbReference type="Rhea" id="RHEA:46608"/>
        <dbReference type="Rhea" id="RHEA-COMP:11060"/>
        <dbReference type="Rhea" id="RHEA-COMP:11605"/>
        <dbReference type="ChEBI" id="CHEBI:15378"/>
        <dbReference type="ChEBI" id="CHEBI:30013"/>
        <dbReference type="ChEBI" id="CHEBI:30616"/>
        <dbReference type="ChEBI" id="CHEBI:61977"/>
        <dbReference type="ChEBI" id="CHEBI:456216"/>
        <dbReference type="EC" id="2.7.11.1"/>
    </reaction>
</comment>
<proteinExistence type="predicted"/>
<evidence type="ECO:0000256" key="2">
    <source>
        <dbReference type="ARBA" id="ARBA00022527"/>
    </source>
</evidence>
<feature type="domain" description="Protein kinase" evidence="10">
    <location>
        <begin position="1"/>
        <end position="251"/>
    </location>
</feature>
<dbReference type="PANTHER" id="PTHR43671:SF98">
    <property type="entry name" value="SERINE_THREONINE-PROTEIN KINASE NEK11"/>
    <property type="match status" value="1"/>
</dbReference>
<evidence type="ECO:0000256" key="1">
    <source>
        <dbReference type="ARBA" id="ARBA00012513"/>
    </source>
</evidence>
<keyword evidence="12" id="KW-1185">Reference proteome</keyword>
<keyword evidence="2" id="KW-0723">Serine/threonine-protein kinase</keyword>
<evidence type="ECO:0000256" key="5">
    <source>
        <dbReference type="ARBA" id="ARBA00022777"/>
    </source>
</evidence>
<dbReference type="PANTHER" id="PTHR43671">
    <property type="entry name" value="SERINE/THREONINE-PROTEIN KINASE NEK"/>
    <property type="match status" value="1"/>
</dbReference>
<keyword evidence="5" id="KW-0418">Kinase</keyword>
<evidence type="ECO:0000256" key="9">
    <source>
        <dbReference type="SAM" id="MobiDB-lite"/>
    </source>
</evidence>
<dbReference type="AlphaFoldDB" id="A0A9P4TQD4"/>
<dbReference type="GO" id="GO:0005634">
    <property type="term" value="C:nucleus"/>
    <property type="evidence" value="ECO:0007669"/>
    <property type="project" value="TreeGrafter"/>
</dbReference>
<dbReference type="OrthoDB" id="3673723at2759"/>
<dbReference type="PROSITE" id="PS50011">
    <property type="entry name" value="PROTEIN_KINASE_DOM"/>
    <property type="match status" value="1"/>
</dbReference>
<dbReference type="InterPro" id="IPR008271">
    <property type="entry name" value="Ser/Thr_kinase_AS"/>
</dbReference>
<evidence type="ECO:0000256" key="4">
    <source>
        <dbReference type="ARBA" id="ARBA00022741"/>
    </source>
</evidence>
<evidence type="ECO:0000256" key="7">
    <source>
        <dbReference type="ARBA" id="ARBA00047899"/>
    </source>
</evidence>
<dbReference type="PROSITE" id="PS00108">
    <property type="entry name" value="PROTEIN_KINASE_ST"/>
    <property type="match status" value="1"/>
</dbReference>
<keyword evidence="6" id="KW-0067">ATP-binding</keyword>
<protein>
    <recommendedName>
        <fullName evidence="1">non-specific serine/threonine protein kinase</fullName>
        <ecNumber evidence="1">2.7.11.1</ecNumber>
    </recommendedName>
</protein>
<dbReference type="InterPro" id="IPR011009">
    <property type="entry name" value="Kinase-like_dom_sf"/>
</dbReference>